<evidence type="ECO:0000259" key="2">
    <source>
        <dbReference type="Pfam" id="PF07714"/>
    </source>
</evidence>
<organism evidence="3 4">
    <name type="scientific">Amborella trichopoda</name>
    <dbReference type="NCBI Taxonomy" id="13333"/>
    <lineage>
        <taxon>Eukaryota</taxon>
        <taxon>Viridiplantae</taxon>
        <taxon>Streptophyta</taxon>
        <taxon>Embryophyta</taxon>
        <taxon>Tracheophyta</taxon>
        <taxon>Spermatophyta</taxon>
        <taxon>Magnoliopsida</taxon>
        <taxon>Amborellales</taxon>
        <taxon>Amborellaceae</taxon>
        <taxon>Amborella</taxon>
    </lineage>
</organism>
<gene>
    <name evidence="3" type="ORF">AMTR_s00056p00148200</name>
</gene>
<dbReference type="GO" id="GO:0004672">
    <property type="term" value="F:protein kinase activity"/>
    <property type="evidence" value="ECO:0007669"/>
    <property type="project" value="InterPro"/>
</dbReference>
<dbReference type="SUPFAM" id="SSF56112">
    <property type="entry name" value="Protein kinase-like (PK-like)"/>
    <property type="match status" value="1"/>
</dbReference>
<evidence type="ECO:0000313" key="4">
    <source>
        <dbReference type="Proteomes" id="UP000017836"/>
    </source>
</evidence>
<dbReference type="PANTHER" id="PTHR48006">
    <property type="entry name" value="LEUCINE-RICH REPEAT-CONTAINING PROTEIN DDB_G0281931-RELATED"/>
    <property type="match status" value="1"/>
</dbReference>
<dbReference type="PANTHER" id="PTHR48006:SF92">
    <property type="entry name" value="LRR RECEPTOR-LIKE SERINE_THREONINE-PROTEIN KINASE GSO1"/>
    <property type="match status" value="1"/>
</dbReference>
<keyword evidence="4" id="KW-1185">Reference proteome</keyword>
<protein>
    <recommendedName>
        <fullName evidence="2">Serine-threonine/tyrosine-protein kinase catalytic domain-containing protein</fullName>
    </recommendedName>
</protein>
<dbReference type="InterPro" id="IPR011009">
    <property type="entry name" value="Kinase-like_dom_sf"/>
</dbReference>
<dbReference type="InterPro" id="IPR051824">
    <property type="entry name" value="LRR_Rcpt-Like_S/T_Kinase"/>
</dbReference>
<evidence type="ECO:0000313" key="3">
    <source>
        <dbReference type="EMBL" id="ERN15173.1"/>
    </source>
</evidence>
<dbReference type="HOGENOM" id="CLU_000288_112_0_1"/>
<proteinExistence type="predicted"/>
<accession>U5D495</accession>
<dbReference type="Proteomes" id="UP000017836">
    <property type="component" value="Unassembled WGS sequence"/>
</dbReference>
<dbReference type="EMBL" id="KI392510">
    <property type="protein sequence ID" value="ERN15173.1"/>
    <property type="molecule type" value="Genomic_DNA"/>
</dbReference>
<dbReference type="AlphaFoldDB" id="U5D495"/>
<sequence length="146" mass="16009">MKVTEKSDIYSFGIVLLELVTGCSANKCDGHGSLVDWTRTQIQNDKSMYGVLDKEICEPRFAEAMGLVLRLGLMCTVHSPSQRPSMKEVVRILLQCSAGGTEKKIMGPEFDGAPLFPKSPSGCFIGTRGSRRQRPIEEDIGGEENV</sequence>
<feature type="domain" description="Serine-threonine/tyrosine-protein kinase catalytic" evidence="2">
    <location>
        <begin position="2"/>
        <end position="93"/>
    </location>
</feature>
<evidence type="ECO:0000256" key="1">
    <source>
        <dbReference type="SAM" id="MobiDB-lite"/>
    </source>
</evidence>
<dbReference type="Gene3D" id="1.10.510.10">
    <property type="entry name" value="Transferase(Phosphotransferase) domain 1"/>
    <property type="match status" value="1"/>
</dbReference>
<dbReference type="Gramene" id="ERN15173">
    <property type="protein sequence ID" value="ERN15173"/>
    <property type="gene ID" value="AMTR_s00056p00148200"/>
</dbReference>
<reference evidence="4" key="1">
    <citation type="journal article" date="2013" name="Science">
        <title>The Amborella genome and the evolution of flowering plants.</title>
        <authorList>
            <consortium name="Amborella Genome Project"/>
        </authorList>
    </citation>
    <scope>NUCLEOTIDE SEQUENCE [LARGE SCALE GENOMIC DNA]</scope>
</reference>
<feature type="region of interest" description="Disordered" evidence="1">
    <location>
        <begin position="127"/>
        <end position="146"/>
    </location>
</feature>
<dbReference type="InterPro" id="IPR001245">
    <property type="entry name" value="Ser-Thr/Tyr_kinase_cat_dom"/>
</dbReference>
<dbReference type="Pfam" id="PF07714">
    <property type="entry name" value="PK_Tyr_Ser-Thr"/>
    <property type="match status" value="1"/>
</dbReference>
<dbReference type="OMA" id="EICEPRF"/>
<name>U5D495_AMBTC</name>